<dbReference type="SUPFAM" id="SSF56300">
    <property type="entry name" value="Metallo-dependent phosphatases"/>
    <property type="match status" value="1"/>
</dbReference>
<dbReference type="InterPro" id="IPR004843">
    <property type="entry name" value="Calcineurin-like_PHP"/>
</dbReference>
<dbReference type="Pfam" id="PF00149">
    <property type="entry name" value="Metallophos"/>
    <property type="match status" value="1"/>
</dbReference>
<gene>
    <name evidence="2" type="ORF">H9712_04835</name>
</gene>
<proteinExistence type="predicted"/>
<feature type="domain" description="Calcineurin-like phosphoesterase" evidence="1">
    <location>
        <begin position="15"/>
        <end position="167"/>
    </location>
</feature>
<evidence type="ECO:0000313" key="3">
    <source>
        <dbReference type="Proteomes" id="UP000823921"/>
    </source>
</evidence>
<dbReference type="Proteomes" id="UP000823921">
    <property type="component" value="Unassembled WGS sequence"/>
</dbReference>
<dbReference type="PANTHER" id="PTHR12905:SF0">
    <property type="entry name" value="CALCINEURIN-LIKE PHOSPHOESTERASE DOMAIN-CONTAINING PROTEIN"/>
    <property type="match status" value="1"/>
</dbReference>
<dbReference type="PANTHER" id="PTHR12905">
    <property type="entry name" value="METALLOPHOSPHOESTERASE"/>
    <property type="match status" value="1"/>
</dbReference>
<reference evidence="2" key="2">
    <citation type="submission" date="2021-04" db="EMBL/GenBank/DDBJ databases">
        <authorList>
            <person name="Gilroy R."/>
        </authorList>
    </citation>
    <scope>NUCLEOTIDE SEQUENCE</scope>
    <source>
        <strain evidence="2">CHK192-8294</strain>
    </source>
</reference>
<dbReference type="Gene3D" id="3.60.21.10">
    <property type="match status" value="1"/>
</dbReference>
<evidence type="ECO:0000259" key="1">
    <source>
        <dbReference type="Pfam" id="PF00149"/>
    </source>
</evidence>
<dbReference type="GO" id="GO:0016787">
    <property type="term" value="F:hydrolase activity"/>
    <property type="evidence" value="ECO:0007669"/>
    <property type="project" value="InterPro"/>
</dbReference>
<dbReference type="InterPro" id="IPR029052">
    <property type="entry name" value="Metallo-depent_PP-like"/>
</dbReference>
<protein>
    <submittedName>
        <fullName evidence="2">Metallophosphoesterase family protein</fullName>
    </submittedName>
</protein>
<reference evidence="2" key="1">
    <citation type="journal article" date="2021" name="PeerJ">
        <title>Extensive microbial diversity within the chicken gut microbiome revealed by metagenomics and culture.</title>
        <authorList>
            <person name="Gilroy R."/>
            <person name="Ravi A."/>
            <person name="Getino M."/>
            <person name="Pursley I."/>
            <person name="Horton D.L."/>
            <person name="Alikhan N.F."/>
            <person name="Baker D."/>
            <person name="Gharbi K."/>
            <person name="Hall N."/>
            <person name="Watson M."/>
            <person name="Adriaenssens E.M."/>
            <person name="Foster-Nyarko E."/>
            <person name="Jarju S."/>
            <person name="Secka A."/>
            <person name="Antonio M."/>
            <person name="Oren A."/>
            <person name="Chaudhuri R.R."/>
            <person name="La Ragione R."/>
            <person name="Hildebrand F."/>
            <person name="Pallen M.J."/>
        </authorList>
    </citation>
    <scope>NUCLEOTIDE SEQUENCE</scope>
    <source>
        <strain evidence="2">CHK192-8294</strain>
    </source>
</reference>
<dbReference type="AlphaFoldDB" id="A0A9D2MND0"/>
<sequence length="196" mass="22427">MKILAVADYESPALWDYYTPDKLEGVDLILSCGDLKSHYLSFLATFAHCPVLYVHGNHDGHYEKDPPLGCTCIDGQCYEYQGLRIVGLGGSMRYKKGPHQYTDREMDLRALRLAPKLFFKKGFDILLTHAPGKDMVPCTDLAHTGFRAFNRMLDKYQPALHLHGHTHLNYGRSIQREQVYGSTRVINGYERYLIEL</sequence>
<evidence type="ECO:0000313" key="2">
    <source>
        <dbReference type="EMBL" id="HJB80288.1"/>
    </source>
</evidence>
<dbReference type="InterPro" id="IPR051693">
    <property type="entry name" value="UPF0046_metallophosphoest"/>
</dbReference>
<organism evidence="2 3">
    <name type="scientific">Candidatus Flavonifractor intestinigallinarum</name>
    <dbReference type="NCBI Taxonomy" id="2838586"/>
    <lineage>
        <taxon>Bacteria</taxon>
        <taxon>Bacillati</taxon>
        <taxon>Bacillota</taxon>
        <taxon>Clostridia</taxon>
        <taxon>Eubacteriales</taxon>
        <taxon>Oscillospiraceae</taxon>
        <taxon>Flavonifractor</taxon>
    </lineage>
</organism>
<accession>A0A9D2MND0</accession>
<comment type="caution">
    <text evidence="2">The sequence shown here is derived from an EMBL/GenBank/DDBJ whole genome shotgun (WGS) entry which is preliminary data.</text>
</comment>
<dbReference type="EMBL" id="DWXO01000048">
    <property type="protein sequence ID" value="HJB80288.1"/>
    <property type="molecule type" value="Genomic_DNA"/>
</dbReference>
<name>A0A9D2MND0_9FIRM</name>